<dbReference type="OrthoDB" id="4035999at2759"/>
<gene>
    <name evidence="1" type="ORF">AW171_hschr42232</name>
</gene>
<sequence>MQIERLISLEPIHYQVLLSLRKFLCSVNHQVSQVCPVSRFNQALDLLVDQIQLVLFQHRQLEKYIGNRVIDKDKLNVYMQRKLLGLEKCGMILNSCLDLLFGRTLGYHPLSLNLMMMEFVLKIYSNLRQLAEVINCQRIDNMLYRFECQLVKTWNYVSGTRLLFDNVRDLHSPNFDFISPPLLKINQIAKRGFFRLSIPVLNYEHLLVDVCQLHSGELVVFKILEQQLPYSVGNSSKLLSDLIEGIVNVSSIGRSLLFYPVRKADFNIVREIENGFELQLCKRSNLRLQLVSLNSHEWSKFWRNNLILLFDNTWTAVPMQSTLACTKNTSHVLQKFRLKHEKLHRLCPPGCIGLGLELPFSPRPQIASGGISEITVPFYELQLANLSQTLLASSTSSLEECSINTSALSINLAYNNYATMSDSEPEGC</sequence>
<reference evidence="1 2" key="1">
    <citation type="submission" date="2016-01" db="EMBL/GenBank/DDBJ databases">
        <title>Genome sequence of the yeast Holleya sinecauda.</title>
        <authorList>
            <person name="Dietrich F.S."/>
        </authorList>
    </citation>
    <scope>NUCLEOTIDE SEQUENCE [LARGE SCALE GENOMIC DNA]</scope>
    <source>
        <strain evidence="1 2">ATCC 58844</strain>
    </source>
</reference>
<dbReference type="GeneID" id="28723586"/>
<keyword evidence="2" id="KW-1185">Reference proteome</keyword>
<accession>A0A109UZI2</accession>
<organism evidence="1 2">
    <name type="scientific">Eremothecium sinecaudum</name>
    <dbReference type="NCBI Taxonomy" id="45286"/>
    <lineage>
        <taxon>Eukaryota</taxon>
        <taxon>Fungi</taxon>
        <taxon>Dikarya</taxon>
        <taxon>Ascomycota</taxon>
        <taxon>Saccharomycotina</taxon>
        <taxon>Saccharomycetes</taxon>
        <taxon>Saccharomycetales</taxon>
        <taxon>Saccharomycetaceae</taxon>
        <taxon>Eremothecium</taxon>
    </lineage>
</organism>
<evidence type="ECO:0000313" key="2">
    <source>
        <dbReference type="Proteomes" id="UP000243052"/>
    </source>
</evidence>
<dbReference type="EMBL" id="CP014244">
    <property type="protein sequence ID" value="AMD20343.1"/>
    <property type="molecule type" value="Genomic_DNA"/>
</dbReference>
<dbReference type="RefSeq" id="XP_017987339.1">
    <property type="nucleotide sequence ID" value="XM_018132083.1"/>
</dbReference>
<protein>
    <submittedName>
        <fullName evidence="1">HDL401Wp</fullName>
    </submittedName>
</protein>
<evidence type="ECO:0000313" key="1">
    <source>
        <dbReference type="EMBL" id="AMD20343.1"/>
    </source>
</evidence>
<dbReference type="AlphaFoldDB" id="A0A109UZI2"/>
<dbReference type="Proteomes" id="UP000243052">
    <property type="component" value="Chromosome iv"/>
</dbReference>
<proteinExistence type="predicted"/>
<dbReference type="STRING" id="45286.A0A109UZI2"/>
<name>A0A109UZI2_9SACH</name>